<name>E0XYZ3_9DELT</name>
<organism evidence="2">
    <name type="scientific">uncultured delta proteobacterium HF0770_45N15</name>
    <dbReference type="NCBI Taxonomy" id="710835"/>
    <lineage>
        <taxon>Bacteria</taxon>
        <taxon>Deltaproteobacteria</taxon>
        <taxon>environmental samples</taxon>
    </lineage>
</organism>
<proteinExistence type="predicted"/>
<dbReference type="EMBL" id="GU474928">
    <property type="protein sequence ID" value="ADI19635.1"/>
    <property type="molecule type" value="Genomic_DNA"/>
</dbReference>
<reference evidence="2" key="1">
    <citation type="journal article" date="2011" name="Environ. Microbiol.">
        <title>Time-series analyses of Monterey Bay coastal microbial picoplankton using a 'genome proxy' microarray.</title>
        <authorList>
            <person name="Rich V.I."/>
            <person name="Pham V.D."/>
            <person name="Eppley J."/>
            <person name="Shi Y."/>
            <person name="DeLong E.F."/>
        </authorList>
    </citation>
    <scope>NUCLEOTIDE SEQUENCE</scope>
</reference>
<dbReference type="AlphaFoldDB" id="E0XYZ3"/>
<accession>E0XYZ3</accession>
<evidence type="ECO:0000313" key="2">
    <source>
        <dbReference type="EMBL" id="ADI19635.1"/>
    </source>
</evidence>
<protein>
    <submittedName>
        <fullName evidence="2">Uncharacterized protein</fullName>
    </submittedName>
</protein>
<feature type="region of interest" description="Disordered" evidence="1">
    <location>
        <begin position="107"/>
        <end position="155"/>
    </location>
</feature>
<evidence type="ECO:0000256" key="1">
    <source>
        <dbReference type="SAM" id="MobiDB-lite"/>
    </source>
</evidence>
<sequence>MAPEGLACGFGMGPRVVPPAVGVDSQGRCAASPPGADAPRGLVSFQIGQDPSGIPGHLPCQTTRPLSTGRLRALPRFHLRPIKQVVFLWPSGSAEALREEVLGGGSRLDAFSGSPFRTQLPGGAAGATTGSPEVRPPRSSRTGGGLPHSSCARSR</sequence>